<dbReference type="EMBL" id="UYRT01013291">
    <property type="protein sequence ID" value="VDK52900.1"/>
    <property type="molecule type" value="Genomic_DNA"/>
</dbReference>
<reference evidence="3" key="1">
    <citation type="submission" date="2016-06" db="UniProtKB">
        <authorList>
            <consortium name="WormBaseParasite"/>
        </authorList>
    </citation>
    <scope>IDENTIFICATION</scope>
</reference>
<organism evidence="3">
    <name type="scientific">Gongylonema pulchrum</name>
    <dbReference type="NCBI Taxonomy" id="637853"/>
    <lineage>
        <taxon>Eukaryota</taxon>
        <taxon>Metazoa</taxon>
        <taxon>Ecdysozoa</taxon>
        <taxon>Nematoda</taxon>
        <taxon>Chromadorea</taxon>
        <taxon>Rhabditida</taxon>
        <taxon>Spirurina</taxon>
        <taxon>Spiruromorpha</taxon>
        <taxon>Spiruroidea</taxon>
        <taxon>Gongylonematidae</taxon>
        <taxon>Gongylonema</taxon>
    </lineage>
</organism>
<sequence>MIATKHLRLSEDVLWGQSLHFDLDADTSKYLNVSVRAKPTSVYASTDQDSDTLENTTSQMLGYVSFY</sequence>
<reference evidence="1 2" key="2">
    <citation type="submission" date="2018-11" db="EMBL/GenBank/DDBJ databases">
        <authorList>
            <consortium name="Pathogen Informatics"/>
        </authorList>
    </citation>
    <scope>NUCLEOTIDE SEQUENCE [LARGE SCALE GENOMIC DNA]</scope>
</reference>
<keyword evidence="2" id="KW-1185">Reference proteome</keyword>
<evidence type="ECO:0000313" key="2">
    <source>
        <dbReference type="Proteomes" id="UP000271098"/>
    </source>
</evidence>
<proteinExistence type="predicted"/>
<evidence type="ECO:0000313" key="1">
    <source>
        <dbReference type="EMBL" id="VDK52900.1"/>
    </source>
</evidence>
<evidence type="ECO:0000313" key="3">
    <source>
        <dbReference type="WBParaSite" id="GPUH_0000597501-mRNA-1"/>
    </source>
</evidence>
<dbReference type="Proteomes" id="UP000271098">
    <property type="component" value="Unassembled WGS sequence"/>
</dbReference>
<dbReference type="OrthoDB" id="10004596at2759"/>
<dbReference type="AlphaFoldDB" id="A0A183DB76"/>
<name>A0A183DB76_9BILA</name>
<gene>
    <name evidence="1" type="ORF">GPUH_LOCUS5971</name>
</gene>
<protein>
    <submittedName>
        <fullName evidence="3">Porin</fullName>
    </submittedName>
</protein>
<dbReference type="WBParaSite" id="GPUH_0000597501-mRNA-1">
    <property type="protein sequence ID" value="GPUH_0000597501-mRNA-1"/>
    <property type="gene ID" value="GPUH_0000597501"/>
</dbReference>
<accession>A0A183DB76</accession>